<dbReference type="Gene3D" id="3.40.190.10">
    <property type="entry name" value="Periplasmic binding protein-like II"/>
    <property type="match status" value="1"/>
</dbReference>
<evidence type="ECO:0000256" key="2">
    <source>
        <dbReference type="SAM" id="SignalP"/>
    </source>
</evidence>
<gene>
    <name evidence="4" type="ORF">ATL40_0099</name>
</gene>
<dbReference type="Proteomes" id="UP000224915">
    <property type="component" value="Unassembled WGS sequence"/>
</dbReference>
<dbReference type="SUPFAM" id="SSF53850">
    <property type="entry name" value="Periplasmic binding protein-like II"/>
    <property type="match status" value="1"/>
</dbReference>
<accession>A0A2A9CYA0</accession>
<dbReference type="GO" id="GO:1904680">
    <property type="term" value="F:peptide transmembrane transporter activity"/>
    <property type="evidence" value="ECO:0007669"/>
    <property type="project" value="TreeGrafter"/>
</dbReference>
<name>A0A2A9CYA0_9MICO</name>
<evidence type="ECO:0000256" key="1">
    <source>
        <dbReference type="SAM" id="MobiDB-lite"/>
    </source>
</evidence>
<evidence type="ECO:0000313" key="4">
    <source>
        <dbReference type="EMBL" id="PFG18559.1"/>
    </source>
</evidence>
<dbReference type="Pfam" id="PF00496">
    <property type="entry name" value="SBP_bac_5"/>
    <property type="match status" value="1"/>
</dbReference>
<dbReference type="OrthoDB" id="9764591at2"/>
<dbReference type="GO" id="GO:0042597">
    <property type="term" value="C:periplasmic space"/>
    <property type="evidence" value="ECO:0007669"/>
    <property type="project" value="UniProtKB-ARBA"/>
</dbReference>
<reference evidence="4 5" key="1">
    <citation type="submission" date="2017-10" db="EMBL/GenBank/DDBJ databases">
        <title>Sequencing the genomes of 1000 actinobacteria strains.</title>
        <authorList>
            <person name="Klenk H.-P."/>
        </authorList>
    </citation>
    <scope>NUCLEOTIDE SEQUENCE [LARGE SCALE GENOMIC DNA]</scope>
    <source>
        <strain evidence="4 5">DSM 21801</strain>
    </source>
</reference>
<dbReference type="GO" id="GO:0043190">
    <property type="term" value="C:ATP-binding cassette (ABC) transporter complex"/>
    <property type="evidence" value="ECO:0007669"/>
    <property type="project" value="InterPro"/>
</dbReference>
<feature type="region of interest" description="Disordered" evidence="1">
    <location>
        <begin position="26"/>
        <end position="45"/>
    </location>
</feature>
<dbReference type="InterPro" id="IPR039424">
    <property type="entry name" value="SBP_5"/>
</dbReference>
<dbReference type="Gene3D" id="3.10.105.10">
    <property type="entry name" value="Dipeptide-binding Protein, Domain 3"/>
    <property type="match status" value="1"/>
</dbReference>
<sequence length="562" mass="61458">MKLRRSLLVTGAAMLVSSLALAGCSTSDDSAQENSGQSGGASATGTALTIAKPDGSIATESNNPWIGDSSAVKLGYKNVIFEPLAMVNLVGENETTPWLAESIAWNDDYTELRVTPRAGVTWNDGTDFTAEDIVFSFELIQNTPALDTGNLQLTSVEQEGEEVVLTFAESKFVKQSQVLHMPMVPKHIWENVADPTTETNPDPVGTGPYTLENFSSQSVELTARSDYWGGDLAVPTLYYVSYNDNTALTTALANGDADWAQAFIPNVQEAFVDKDPEHNVFWAANVMAPDVLFLNVQEKPFDDVAFRQAVNMVIDREQHTTIARENAGPELTSVTGLPTPVGEQYIAPEFQGEEFAIDVDGAREILADAGYTWEGESLIDPDGEPVSFELSVPQGWNDYVTGISLIADQVGQTLGAEVLVDTPDADTWWENKRSGDFDAIMHWTDAGSTPYDLYSDTMDGRWLLAGDLVDYNFGRFENEEATALLDTYATTSSDEERTEALNRIQQIFVEEVPVIPVGTHPFLGEYNTRSYVGWPNEEDPYATADPVQVTAAMIMTRLEPAN</sequence>
<dbReference type="CDD" id="cd08509">
    <property type="entry name" value="PBP2_TmCBP_oligosaccharides_like"/>
    <property type="match status" value="1"/>
</dbReference>
<keyword evidence="5" id="KW-1185">Reference proteome</keyword>
<proteinExistence type="predicted"/>
<feature type="domain" description="Solute-binding protein family 5" evidence="3">
    <location>
        <begin position="95"/>
        <end position="456"/>
    </location>
</feature>
<dbReference type="RefSeq" id="WP_098467817.1">
    <property type="nucleotide sequence ID" value="NZ_PDJD01000001.1"/>
</dbReference>
<dbReference type="PANTHER" id="PTHR30290">
    <property type="entry name" value="PERIPLASMIC BINDING COMPONENT OF ABC TRANSPORTER"/>
    <property type="match status" value="1"/>
</dbReference>
<dbReference type="InterPro" id="IPR000914">
    <property type="entry name" value="SBP_5_dom"/>
</dbReference>
<dbReference type="EMBL" id="PDJD01000001">
    <property type="protein sequence ID" value="PFG18559.1"/>
    <property type="molecule type" value="Genomic_DNA"/>
</dbReference>
<dbReference type="PROSITE" id="PS51257">
    <property type="entry name" value="PROKAR_LIPOPROTEIN"/>
    <property type="match status" value="1"/>
</dbReference>
<dbReference type="PIRSF" id="PIRSF002741">
    <property type="entry name" value="MppA"/>
    <property type="match status" value="1"/>
</dbReference>
<organism evidence="4 5">
    <name type="scientific">Serinibacter salmoneus</name>
    <dbReference type="NCBI Taxonomy" id="556530"/>
    <lineage>
        <taxon>Bacteria</taxon>
        <taxon>Bacillati</taxon>
        <taxon>Actinomycetota</taxon>
        <taxon>Actinomycetes</taxon>
        <taxon>Micrococcales</taxon>
        <taxon>Beutenbergiaceae</taxon>
        <taxon>Serinibacter</taxon>
    </lineage>
</organism>
<comment type="caution">
    <text evidence="4">The sequence shown here is derived from an EMBL/GenBank/DDBJ whole genome shotgun (WGS) entry which is preliminary data.</text>
</comment>
<evidence type="ECO:0000313" key="5">
    <source>
        <dbReference type="Proteomes" id="UP000224915"/>
    </source>
</evidence>
<feature type="signal peptide" evidence="2">
    <location>
        <begin position="1"/>
        <end position="22"/>
    </location>
</feature>
<dbReference type="AlphaFoldDB" id="A0A2A9CYA0"/>
<keyword evidence="2" id="KW-0732">Signal</keyword>
<dbReference type="Gene3D" id="3.90.76.10">
    <property type="entry name" value="Dipeptide-binding Protein, Domain 1"/>
    <property type="match status" value="1"/>
</dbReference>
<dbReference type="GO" id="GO:0015833">
    <property type="term" value="P:peptide transport"/>
    <property type="evidence" value="ECO:0007669"/>
    <property type="project" value="TreeGrafter"/>
</dbReference>
<evidence type="ECO:0000259" key="3">
    <source>
        <dbReference type="Pfam" id="PF00496"/>
    </source>
</evidence>
<feature type="chain" id="PRO_5012247691" evidence="2">
    <location>
        <begin position="23"/>
        <end position="562"/>
    </location>
</feature>
<dbReference type="InterPro" id="IPR030678">
    <property type="entry name" value="Peptide/Ni-bd"/>
</dbReference>
<protein>
    <submittedName>
        <fullName evidence="4">Peptide/nickel transport system substrate-binding protein</fullName>
    </submittedName>
</protein>